<dbReference type="KEGG" id="snep:Enr13x_01780"/>
<evidence type="ECO:0000313" key="3">
    <source>
        <dbReference type="EMBL" id="QDV40372.1"/>
    </source>
</evidence>
<gene>
    <name evidence="3" type="ORF">Enr13x_01780</name>
</gene>
<feature type="domain" description="DUF3322" evidence="2">
    <location>
        <begin position="4"/>
        <end position="187"/>
    </location>
</feature>
<feature type="domain" description="Wadjet protein JetD C-terminal" evidence="1">
    <location>
        <begin position="209"/>
        <end position="381"/>
    </location>
</feature>
<proteinExistence type="predicted"/>
<protein>
    <recommendedName>
        <fullName evidence="5">Wadjet protein JetD C-terminal domain-containing protein</fullName>
    </recommendedName>
</protein>
<dbReference type="EMBL" id="CP037423">
    <property type="protein sequence ID" value="QDV40372.1"/>
    <property type="molecule type" value="Genomic_DNA"/>
</dbReference>
<evidence type="ECO:0000259" key="1">
    <source>
        <dbReference type="Pfam" id="PF09983"/>
    </source>
</evidence>
<accession>A0A518HHR5</accession>
<dbReference type="InterPro" id="IPR024537">
    <property type="entry name" value="DUF3322"/>
</dbReference>
<dbReference type="Pfam" id="PF11795">
    <property type="entry name" value="DUF3322"/>
    <property type="match status" value="1"/>
</dbReference>
<name>A0A518HHR5_9BACT</name>
<organism evidence="3 4">
    <name type="scientific">Stieleria neptunia</name>
    <dbReference type="NCBI Taxonomy" id="2527979"/>
    <lineage>
        <taxon>Bacteria</taxon>
        <taxon>Pseudomonadati</taxon>
        <taxon>Planctomycetota</taxon>
        <taxon>Planctomycetia</taxon>
        <taxon>Pirellulales</taxon>
        <taxon>Pirellulaceae</taxon>
        <taxon>Stieleria</taxon>
    </lineage>
</organism>
<reference evidence="3 4" key="1">
    <citation type="submission" date="2019-03" db="EMBL/GenBank/DDBJ databases">
        <title>Deep-cultivation of Planctomycetes and their phenomic and genomic characterization uncovers novel biology.</title>
        <authorList>
            <person name="Wiegand S."/>
            <person name="Jogler M."/>
            <person name="Boedeker C."/>
            <person name="Pinto D."/>
            <person name="Vollmers J."/>
            <person name="Rivas-Marin E."/>
            <person name="Kohn T."/>
            <person name="Peeters S.H."/>
            <person name="Heuer A."/>
            <person name="Rast P."/>
            <person name="Oberbeckmann S."/>
            <person name="Bunk B."/>
            <person name="Jeske O."/>
            <person name="Meyerdierks A."/>
            <person name="Storesund J.E."/>
            <person name="Kallscheuer N."/>
            <person name="Luecker S."/>
            <person name="Lage O.M."/>
            <person name="Pohl T."/>
            <person name="Merkel B.J."/>
            <person name="Hornburger P."/>
            <person name="Mueller R.-W."/>
            <person name="Bruemmer F."/>
            <person name="Labrenz M."/>
            <person name="Spormann A.M."/>
            <person name="Op den Camp H."/>
            <person name="Overmann J."/>
            <person name="Amann R."/>
            <person name="Jetten M.S.M."/>
            <person name="Mascher T."/>
            <person name="Medema M.H."/>
            <person name="Devos D.P."/>
            <person name="Kaster A.-K."/>
            <person name="Ovreas L."/>
            <person name="Rohde M."/>
            <person name="Galperin M.Y."/>
            <person name="Jogler C."/>
        </authorList>
    </citation>
    <scope>NUCLEOTIDE SEQUENCE [LARGE SCALE GENOMIC DNA]</scope>
    <source>
        <strain evidence="3 4">Enr13</strain>
    </source>
</reference>
<evidence type="ECO:0000313" key="4">
    <source>
        <dbReference type="Proteomes" id="UP000319004"/>
    </source>
</evidence>
<dbReference type="Proteomes" id="UP000319004">
    <property type="component" value="Chromosome"/>
</dbReference>
<keyword evidence="4" id="KW-1185">Reference proteome</keyword>
<sequence>MITPDAIADKAKRIYPKAVKAWLSGQLDAFFPHRVPANLSLAKDHAAAIEQVDRLRQASKDITGTGYTVRYESRRSRTHGLNQFPTAIVIDSMQDLVRLAGCAAEWTALRGAAETLRRRKPELVPWLIQRGNWKQLLDVADVLDGLLDIVDYFQSHPRPDCFARELPLAVSTKLLETHRRRLATWLDTVLPPHTIDHRYGYDAFEPRYGLRYARPHFLLRILDDALQAELGLPFEELSLPAESLSQLPVTEARILIVENKINLLSLPGLERGVALGGLGNGVTQLADVRWLHENPVFYWGDIDADGFVILDRLRQALPGVQSLLMDESVLDQFQDLATAGNGSQPKELSHLNDAERVCYETVCRTNRRIEQEHLPMERLVELLG</sequence>
<dbReference type="OrthoDB" id="322908at2"/>
<dbReference type="AlphaFoldDB" id="A0A518HHR5"/>
<evidence type="ECO:0008006" key="5">
    <source>
        <dbReference type="Google" id="ProtNLM"/>
    </source>
</evidence>
<evidence type="ECO:0000259" key="2">
    <source>
        <dbReference type="Pfam" id="PF11795"/>
    </source>
</evidence>
<dbReference type="InterPro" id="IPR024534">
    <property type="entry name" value="JetD_C"/>
</dbReference>
<dbReference type="RefSeq" id="WP_145384227.1">
    <property type="nucleotide sequence ID" value="NZ_CP037423.1"/>
</dbReference>
<dbReference type="Pfam" id="PF09983">
    <property type="entry name" value="JetD_C"/>
    <property type="match status" value="1"/>
</dbReference>